<reference evidence="3" key="1">
    <citation type="journal article" date="2019" name="Int. J. Syst. Evol. Microbiol.">
        <title>The Global Catalogue of Microorganisms (GCM) 10K type strain sequencing project: providing services to taxonomists for standard genome sequencing and annotation.</title>
        <authorList>
            <consortium name="The Broad Institute Genomics Platform"/>
            <consortium name="The Broad Institute Genome Sequencing Center for Infectious Disease"/>
            <person name="Wu L."/>
            <person name="Ma J."/>
        </authorList>
    </citation>
    <scope>NUCLEOTIDE SEQUENCE [LARGE SCALE GENOMIC DNA]</scope>
    <source>
        <strain evidence="3">DT43</strain>
    </source>
</reference>
<proteinExistence type="predicted"/>
<keyword evidence="1" id="KW-0472">Membrane</keyword>
<keyword evidence="1" id="KW-0812">Transmembrane</keyword>
<dbReference type="Proteomes" id="UP001596110">
    <property type="component" value="Unassembled WGS sequence"/>
</dbReference>
<feature type="transmembrane region" description="Helical" evidence="1">
    <location>
        <begin position="83"/>
        <end position="102"/>
    </location>
</feature>
<keyword evidence="3" id="KW-1185">Reference proteome</keyword>
<dbReference type="RefSeq" id="WP_156805272.1">
    <property type="nucleotide sequence ID" value="NZ_JBHSOJ010000016.1"/>
</dbReference>
<dbReference type="SUPFAM" id="SSF52540">
    <property type="entry name" value="P-loop containing nucleoside triphosphate hydrolases"/>
    <property type="match status" value="1"/>
</dbReference>
<protein>
    <recommendedName>
        <fullName evidence="4">KAP NTPase domain-containing protein</fullName>
    </recommendedName>
</protein>
<evidence type="ECO:0000313" key="2">
    <source>
        <dbReference type="EMBL" id="MFC5631229.1"/>
    </source>
</evidence>
<dbReference type="EMBL" id="JBHSOJ010000016">
    <property type="protein sequence ID" value="MFC5631229.1"/>
    <property type="molecule type" value="Genomic_DNA"/>
</dbReference>
<dbReference type="Gene3D" id="3.40.50.300">
    <property type="entry name" value="P-loop containing nucleotide triphosphate hydrolases"/>
    <property type="match status" value="1"/>
</dbReference>
<keyword evidence="1" id="KW-1133">Transmembrane helix</keyword>
<comment type="caution">
    <text evidence="2">The sequence shown here is derived from an EMBL/GenBank/DDBJ whole genome shotgun (WGS) entry which is preliminary data.</text>
</comment>
<gene>
    <name evidence="2" type="ORF">ACFPQ3_06490</name>
</gene>
<accession>A0ABW0UET0</accession>
<evidence type="ECO:0000313" key="3">
    <source>
        <dbReference type="Proteomes" id="UP001596110"/>
    </source>
</evidence>
<dbReference type="InterPro" id="IPR027417">
    <property type="entry name" value="P-loop_NTPase"/>
</dbReference>
<evidence type="ECO:0000256" key="1">
    <source>
        <dbReference type="SAM" id="Phobius"/>
    </source>
</evidence>
<evidence type="ECO:0008006" key="4">
    <source>
        <dbReference type="Google" id="ProtNLM"/>
    </source>
</evidence>
<sequence>MCKNNSVIQLENIDTSTAEENFSKLLDENKTYFLNGAWGSGKTTFLDKVSEKKNKKLIFIDLWKINDSRPTLEIVFSKLHPKYYYGILVLSILSVVVSILSTNVVNLGIENLIKEIGLPFKFLFFFVGIIALLVAIYQFFKFKSDIFWIFLLNKLKHDKSVLIFDDFDRLTDRQQEEAYKIFSLLKGKLPIVFVGDISNIYEVKTNFLSKIIDRRIALPFALHPKNIWETYFGALEEKFETILSQDFKQLIINEGRNLRDREHFNDYVSKEFFDRCKLEHVQIEQQLLVIYTYLFHSNLYQNLINGFGVDIDEGEDVPKFLITSQIDGLYKYNEGYPPCFAYNRSEYFLYEQVSNTAVSELEEIINSDVLLKEQLLSSSGTDFYKYLSANYGNFTRERKEKLLQLALEYIRDYKTSDTISYIIREKQKEIMPPKQFMGMHGNSMMYSIPKERENKTDDEINHEIYEGWKKVLDNAGYDFSKQLYLFEKYHIFSFHELGELFPDIQCDNILNSSDERKDIVLAVYLSGNNLWAKFSEWTDDIWEVVDSLTDTQFISFWILQGIIFNGKNIDDFDYIPADKTFTVWEKTYSFDYGNEIDNSQTVSMLKHRLDKMELEGFKFKYEIDERYKRED</sequence>
<name>A0ABW0UET0_9STRE</name>
<feature type="transmembrane region" description="Helical" evidence="1">
    <location>
        <begin position="122"/>
        <end position="140"/>
    </location>
</feature>
<organism evidence="2 3">
    <name type="scientific">Streptococcus caledonicus</name>
    <dbReference type="NCBI Taxonomy" id="2614158"/>
    <lineage>
        <taxon>Bacteria</taxon>
        <taxon>Bacillati</taxon>
        <taxon>Bacillota</taxon>
        <taxon>Bacilli</taxon>
        <taxon>Lactobacillales</taxon>
        <taxon>Streptococcaceae</taxon>
        <taxon>Streptococcus</taxon>
    </lineage>
</organism>